<proteinExistence type="predicted"/>
<evidence type="ECO:0000313" key="1">
    <source>
        <dbReference type="EMBL" id="SMG51632.1"/>
    </source>
</evidence>
<sequence length="251" mass="28058">MAKQSGIIKLKGTIGDITFYKSQDGYLAREKGGVDRARIMSDPKFQRTRENAAEFGQAGKASKLLFGALRPVIRRAKDGRAFSRLVREMLKVIQSNPVERRGERSLTGGDLTLLRGFDFNRNAPLSTTFYAPSTWAIDRTAGTAVVEVPEFNPMDLLSSPRGTTHFRFISAVVGIDFYTEEFSLAQEHSVELFYESDLVPTVTHRFDISGPLFERTCFLVFGVEFLQEVNGMYYSLNNGSYNPLNVVVVGT</sequence>
<accession>A0A1X7LEE7</accession>
<organism evidence="1 2">
    <name type="scientific">Sphingobacterium psychroaquaticum</name>
    <dbReference type="NCBI Taxonomy" id="561061"/>
    <lineage>
        <taxon>Bacteria</taxon>
        <taxon>Pseudomonadati</taxon>
        <taxon>Bacteroidota</taxon>
        <taxon>Sphingobacteriia</taxon>
        <taxon>Sphingobacteriales</taxon>
        <taxon>Sphingobacteriaceae</taxon>
        <taxon>Sphingobacterium</taxon>
    </lineage>
</organism>
<dbReference type="Proteomes" id="UP000192980">
    <property type="component" value="Unassembled WGS sequence"/>
</dbReference>
<dbReference type="STRING" id="561061.SAMN05660862_0005"/>
<name>A0A1X7LEE7_9SPHI</name>
<dbReference type="RefSeq" id="WP_085474548.1">
    <property type="nucleotide sequence ID" value="NZ_CP038029.1"/>
</dbReference>
<keyword evidence="2" id="KW-1185">Reference proteome</keyword>
<dbReference type="EMBL" id="FXAU01000010">
    <property type="protein sequence ID" value="SMG51632.1"/>
    <property type="molecule type" value="Genomic_DNA"/>
</dbReference>
<dbReference type="AlphaFoldDB" id="A0A1X7LEE7"/>
<protein>
    <submittedName>
        <fullName evidence="1">Uncharacterized protein</fullName>
    </submittedName>
</protein>
<dbReference type="OrthoDB" id="645138at2"/>
<evidence type="ECO:0000313" key="2">
    <source>
        <dbReference type="Proteomes" id="UP000192980"/>
    </source>
</evidence>
<reference evidence="1 2" key="1">
    <citation type="submission" date="2017-04" db="EMBL/GenBank/DDBJ databases">
        <authorList>
            <person name="Afonso C.L."/>
            <person name="Miller P.J."/>
            <person name="Scott M.A."/>
            <person name="Spackman E."/>
            <person name="Goraichik I."/>
            <person name="Dimitrov K.M."/>
            <person name="Suarez D.L."/>
            <person name="Swayne D.E."/>
        </authorList>
    </citation>
    <scope>NUCLEOTIDE SEQUENCE [LARGE SCALE GENOMIC DNA]</scope>
    <source>
        <strain evidence="1 2">DSM 22418</strain>
    </source>
</reference>
<gene>
    <name evidence="1" type="ORF">SAMN05660862_0005</name>
</gene>